<comment type="catalytic activity">
    <reaction evidence="4">
        <text>N-terminal L-lysyl-[protein] + L-leucyl-tRNA(Leu) = N-terminal L-leucyl-L-lysyl-[protein] + tRNA(Leu) + H(+)</text>
        <dbReference type="Rhea" id="RHEA:12340"/>
        <dbReference type="Rhea" id="RHEA-COMP:9613"/>
        <dbReference type="Rhea" id="RHEA-COMP:9622"/>
        <dbReference type="Rhea" id="RHEA-COMP:12670"/>
        <dbReference type="Rhea" id="RHEA-COMP:12671"/>
        <dbReference type="ChEBI" id="CHEBI:15378"/>
        <dbReference type="ChEBI" id="CHEBI:65249"/>
        <dbReference type="ChEBI" id="CHEBI:78442"/>
        <dbReference type="ChEBI" id="CHEBI:78494"/>
        <dbReference type="ChEBI" id="CHEBI:133043"/>
        <dbReference type="EC" id="2.3.2.6"/>
    </reaction>
</comment>
<gene>
    <name evidence="4" type="primary">aat</name>
    <name evidence="5" type="ORF">AcdelDRAFT_2092</name>
</gene>
<keyword evidence="2 4" id="KW-0808">Transferase</keyword>
<dbReference type="GO" id="GO:0008914">
    <property type="term" value="F:leucyl-tRNA--protein transferase activity"/>
    <property type="evidence" value="ECO:0007669"/>
    <property type="project" value="UniProtKB-UniRule"/>
</dbReference>
<proteinExistence type="inferred from homology"/>
<accession>C5T5B2</accession>
<evidence type="ECO:0000313" key="6">
    <source>
        <dbReference type="Proteomes" id="UP000003856"/>
    </source>
</evidence>
<name>C5T5B2_ACIDE</name>
<comment type="function">
    <text evidence="4">Functions in the N-end rule pathway of protein degradation where it conjugates Leu, Phe and, less efficiently, Met from aminoacyl-tRNAs to the N-termini of proteins containing an N-terminal arginine or lysine.</text>
</comment>
<comment type="catalytic activity">
    <reaction evidence="4">
        <text>L-phenylalanyl-tRNA(Phe) + an N-terminal L-alpha-aminoacyl-[protein] = an N-terminal L-phenylalanyl-L-alpha-aminoacyl-[protein] + tRNA(Phe)</text>
        <dbReference type="Rhea" id="RHEA:43632"/>
        <dbReference type="Rhea" id="RHEA-COMP:9668"/>
        <dbReference type="Rhea" id="RHEA-COMP:9699"/>
        <dbReference type="Rhea" id="RHEA-COMP:10636"/>
        <dbReference type="Rhea" id="RHEA-COMP:10637"/>
        <dbReference type="ChEBI" id="CHEBI:78442"/>
        <dbReference type="ChEBI" id="CHEBI:78531"/>
        <dbReference type="ChEBI" id="CHEBI:78597"/>
        <dbReference type="ChEBI" id="CHEBI:83561"/>
        <dbReference type="EC" id="2.3.2.6"/>
    </reaction>
</comment>
<reference evidence="5 6" key="1">
    <citation type="submission" date="2009-05" db="EMBL/GenBank/DDBJ databases">
        <title>The draft genome of Acidovorax delafieldii 2AN.</title>
        <authorList>
            <consortium name="US DOE Joint Genome Institute (JGI-PGF)"/>
            <person name="Lucas S."/>
            <person name="Copeland A."/>
            <person name="Lapidus A."/>
            <person name="Glavina del Rio T."/>
            <person name="Tice H."/>
            <person name="Bruce D."/>
            <person name="Goodwin L."/>
            <person name="Pitluck S."/>
            <person name="Larimer F."/>
            <person name="Land M.L."/>
            <person name="Hauser L."/>
            <person name="Shelobolina E.S."/>
            <person name="Picardal F."/>
            <person name="Roden E."/>
            <person name="Emerson D."/>
        </authorList>
    </citation>
    <scope>NUCLEOTIDE SEQUENCE [LARGE SCALE GENOMIC DNA]</scope>
    <source>
        <strain evidence="5 6">2AN</strain>
    </source>
</reference>
<evidence type="ECO:0000313" key="5">
    <source>
        <dbReference type="EMBL" id="EER60336.1"/>
    </source>
</evidence>
<dbReference type="EC" id="2.3.2.6" evidence="4"/>
<dbReference type="AlphaFoldDB" id="C5T5B2"/>
<dbReference type="SUPFAM" id="SSF55729">
    <property type="entry name" value="Acyl-CoA N-acyltransferases (Nat)"/>
    <property type="match status" value="1"/>
</dbReference>
<evidence type="ECO:0000256" key="1">
    <source>
        <dbReference type="ARBA" id="ARBA00022490"/>
    </source>
</evidence>
<dbReference type="Proteomes" id="UP000003856">
    <property type="component" value="Unassembled WGS sequence"/>
</dbReference>
<dbReference type="Pfam" id="PF03588">
    <property type="entry name" value="Leu_Phe_trans"/>
    <property type="match status" value="1"/>
</dbReference>
<dbReference type="GO" id="GO:0030163">
    <property type="term" value="P:protein catabolic process"/>
    <property type="evidence" value="ECO:0007669"/>
    <property type="project" value="UniProtKB-UniRule"/>
</dbReference>
<dbReference type="GO" id="GO:0005737">
    <property type="term" value="C:cytoplasm"/>
    <property type="evidence" value="ECO:0007669"/>
    <property type="project" value="UniProtKB-SubCell"/>
</dbReference>
<dbReference type="PATRIC" id="fig|573060.9.peg.3026"/>
<dbReference type="PANTHER" id="PTHR30098">
    <property type="entry name" value="LEUCYL/PHENYLALANYL-TRNA--PROTEIN TRANSFERASE"/>
    <property type="match status" value="1"/>
</dbReference>
<dbReference type="EMBL" id="ACQT01000061">
    <property type="protein sequence ID" value="EER60336.1"/>
    <property type="molecule type" value="Genomic_DNA"/>
</dbReference>
<dbReference type="InterPro" id="IPR004616">
    <property type="entry name" value="Leu/Phe-tRNA_Trfase"/>
</dbReference>
<dbReference type="PANTHER" id="PTHR30098:SF2">
    <property type="entry name" value="LEUCYL_PHENYLALANYL-TRNA--PROTEIN TRANSFERASE"/>
    <property type="match status" value="1"/>
</dbReference>
<comment type="caution">
    <text evidence="5">The sequence shown here is derived from an EMBL/GenBank/DDBJ whole genome shotgun (WGS) entry which is preliminary data.</text>
</comment>
<organism evidence="5 6">
    <name type="scientific">Acidovorax delafieldii 2AN</name>
    <dbReference type="NCBI Taxonomy" id="573060"/>
    <lineage>
        <taxon>Bacteria</taxon>
        <taxon>Pseudomonadati</taxon>
        <taxon>Pseudomonadota</taxon>
        <taxon>Betaproteobacteria</taxon>
        <taxon>Burkholderiales</taxon>
        <taxon>Comamonadaceae</taxon>
        <taxon>Acidovorax</taxon>
    </lineage>
</organism>
<keyword evidence="1 4" id="KW-0963">Cytoplasm</keyword>
<dbReference type="HAMAP" id="MF_00688">
    <property type="entry name" value="Leu_Phe_trans"/>
    <property type="match status" value="1"/>
</dbReference>
<comment type="catalytic activity">
    <reaction evidence="4">
        <text>N-terminal L-arginyl-[protein] + L-leucyl-tRNA(Leu) = N-terminal L-leucyl-L-arginyl-[protein] + tRNA(Leu) + H(+)</text>
        <dbReference type="Rhea" id="RHEA:50416"/>
        <dbReference type="Rhea" id="RHEA-COMP:9613"/>
        <dbReference type="Rhea" id="RHEA-COMP:9622"/>
        <dbReference type="Rhea" id="RHEA-COMP:12672"/>
        <dbReference type="Rhea" id="RHEA-COMP:12673"/>
        <dbReference type="ChEBI" id="CHEBI:15378"/>
        <dbReference type="ChEBI" id="CHEBI:64719"/>
        <dbReference type="ChEBI" id="CHEBI:78442"/>
        <dbReference type="ChEBI" id="CHEBI:78494"/>
        <dbReference type="ChEBI" id="CHEBI:133044"/>
        <dbReference type="EC" id="2.3.2.6"/>
    </reaction>
</comment>
<comment type="similarity">
    <text evidence="4">Belongs to the L/F-transferase family.</text>
</comment>
<sequence>MVLKVAQFRLHRSLRKTLSKFRSNPNCEVRIDFAFDRVIRACSSISRDGQNGTWIVPDMVTAYEALHAQGNAHSVETWINGELVGGLYCVALGRAVFGESMFAYATDASKVALAALVCLCRHQGVELIDCQQNTEHLASLGAEEISRSDFVRYVQHQNTQPPIHWNFKPVYWNELLPPQAPMA</sequence>
<protein>
    <recommendedName>
        <fullName evidence="4">Leucyl/phenylalanyl-tRNA--protein transferase</fullName>
        <ecNumber evidence="4">2.3.2.6</ecNumber>
    </recommendedName>
    <alternativeName>
        <fullName evidence="4">L/F-transferase</fullName>
    </alternativeName>
    <alternativeName>
        <fullName evidence="4">Leucyltransferase</fullName>
    </alternativeName>
    <alternativeName>
        <fullName evidence="4">Phenyalanyltransferase</fullName>
    </alternativeName>
</protein>
<evidence type="ECO:0000256" key="2">
    <source>
        <dbReference type="ARBA" id="ARBA00022679"/>
    </source>
</evidence>
<dbReference type="InterPro" id="IPR016181">
    <property type="entry name" value="Acyl_CoA_acyltransferase"/>
</dbReference>
<evidence type="ECO:0000256" key="3">
    <source>
        <dbReference type="ARBA" id="ARBA00023315"/>
    </source>
</evidence>
<comment type="subcellular location">
    <subcellularLocation>
        <location evidence="4">Cytoplasm</location>
    </subcellularLocation>
</comment>
<keyword evidence="3 4" id="KW-0012">Acyltransferase</keyword>
<dbReference type="Gene3D" id="3.40.630.70">
    <property type="entry name" value="Leucyl/phenylalanyl-tRNA-protein transferase, C-terminal domain"/>
    <property type="match status" value="1"/>
</dbReference>
<evidence type="ECO:0000256" key="4">
    <source>
        <dbReference type="HAMAP-Rule" id="MF_00688"/>
    </source>
</evidence>
<dbReference type="InterPro" id="IPR042203">
    <property type="entry name" value="Leu/Phe-tRNA_Trfase_C"/>
</dbReference>
<keyword evidence="6" id="KW-1185">Reference proteome</keyword>